<protein>
    <recommendedName>
        <fullName evidence="2">DUF4216 domain-containing protein</fullName>
    </recommendedName>
</protein>
<reference evidence="3" key="1">
    <citation type="submission" date="2019-12" db="EMBL/GenBank/DDBJ databases">
        <title>Genome sequencing and annotation of Brassica cretica.</title>
        <authorList>
            <person name="Studholme D.J."/>
            <person name="Sarris P.F."/>
        </authorList>
    </citation>
    <scope>NUCLEOTIDE SEQUENCE</scope>
    <source>
        <strain evidence="3">PFS-001/15</strain>
        <tissue evidence="3">Leaf</tissue>
    </source>
</reference>
<dbReference type="AlphaFoldDB" id="A0A8S9KLN0"/>
<dbReference type="Pfam" id="PF13952">
    <property type="entry name" value="DUF4216"/>
    <property type="match status" value="1"/>
</dbReference>
<dbReference type="PANTHER" id="PTHR48258">
    <property type="entry name" value="DUF4218 DOMAIN-CONTAINING PROTEIN-RELATED"/>
    <property type="match status" value="1"/>
</dbReference>
<name>A0A8S9KLN0_BRACR</name>
<feature type="region of interest" description="Disordered" evidence="1">
    <location>
        <begin position="215"/>
        <end position="242"/>
    </location>
</feature>
<sequence length="242" mass="27752">MQTIHTHATTGPTRLDESCIYLAEMRLKYPDATEEQLEQLKQNNFATWLSDYVSHCLAIGHPPKYWLREIVCGPKFVAKSYPRYCTRGYAFRVLKENTARRTVDCGVSSSTGDDVYYGNVREILEIQYPGMIGMRCTVFYREWYDNVVGRGVSTDAFGVTSVHSRRRLDYYDPFIFASQADQIRQRNDPWIVVMSINPRIRVQGVFDPLQQQLTEEDGEIGEFDEDDSDSSCSSSDNSSDAE</sequence>
<organism evidence="3 4">
    <name type="scientific">Brassica cretica</name>
    <name type="common">Mustard</name>
    <dbReference type="NCBI Taxonomy" id="69181"/>
    <lineage>
        <taxon>Eukaryota</taxon>
        <taxon>Viridiplantae</taxon>
        <taxon>Streptophyta</taxon>
        <taxon>Embryophyta</taxon>
        <taxon>Tracheophyta</taxon>
        <taxon>Spermatophyta</taxon>
        <taxon>Magnoliopsida</taxon>
        <taxon>eudicotyledons</taxon>
        <taxon>Gunneridae</taxon>
        <taxon>Pentapetalae</taxon>
        <taxon>rosids</taxon>
        <taxon>malvids</taxon>
        <taxon>Brassicales</taxon>
        <taxon>Brassicaceae</taxon>
        <taxon>Brassiceae</taxon>
        <taxon>Brassica</taxon>
    </lineage>
</organism>
<evidence type="ECO:0000313" key="4">
    <source>
        <dbReference type="Proteomes" id="UP000712281"/>
    </source>
</evidence>
<gene>
    <name evidence="3" type="ORF">F2Q68_00008471</name>
</gene>
<comment type="caution">
    <text evidence="3">The sequence shown here is derived from an EMBL/GenBank/DDBJ whole genome shotgun (WGS) entry which is preliminary data.</text>
</comment>
<proteinExistence type="predicted"/>
<dbReference type="Proteomes" id="UP000712281">
    <property type="component" value="Unassembled WGS sequence"/>
</dbReference>
<evidence type="ECO:0000259" key="2">
    <source>
        <dbReference type="Pfam" id="PF13952"/>
    </source>
</evidence>
<dbReference type="EMBL" id="QGKW02000717">
    <property type="protein sequence ID" value="KAF2595664.1"/>
    <property type="molecule type" value="Genomic_DNA"/>
</dbReference>
<feature type="compositionally biased region" description="Low complexity" evidence="1">
    <location>
        <begin position="230"/>
        <end position="242"/>
    </location>
</feature>
<feature type="compositionally biased region" description="Acidic residues" evidence="1">
    <location>
        <begin position="215"/>
        <end position="229"/>
    </location>
</feature>
<feature type="domain" description="DUF4216" evidence="2">
    <location>
        <begin position="125"/>
        <end position="183"/>
    </location>
</feature>
<dbReference type="InterPro" id="IPR025312">
    <property type="entry name" value="DUF4216"/>
</dbReference>
<evidence type="ECO:0000313" key="3">
    <source>
        <dbReference type="EMBL" id="KAF2595664.1"/>
    </source>
</evidence>
<evidence type="ECO:0000256" key="1">
    <source>
        <dbReference type="SAM" id="MobiDB-lite"/>
    </source>
</evidence>
<accession>A0A8S9KLN0</accession>